<evidence type="ECO:0000313" key="3">
    <source>
        <dbReference type="EMBL" id="OPF83176.1"/>
    </source>
</evidence>
<dbReference type="SUPFAM" id="SSF56801">
    <property type="entry name" value="Acetyl-CoA synthetase-like"/>
    <property type="match status" value="1"/>
</dbReference>
<evidence type="ECO:0000313" key="4">
    <source>
        <dbReference type="Proteomes" id="UP000033615"/>
    </source>
</evidence>
<dbReference type="AlphaFoldDB" id="A0A1V4DB49"/>
<dbReference type="NCBIfam" id="TIGR01733">
    <property type="entry name" value="AA-adenyl-dom"/>
    <property type="match status" value="1"/>
</dbReference>
<evidence type="ECO:0000259" key="2">
    <source>
        <dbReference type="Pfam" id="PF13193"/>
    </source>
</evidence>
<evidence type="ECO:0008006" key="5">
    <source>
        <dbReference type="Google" id="ProtNLM"/>
    </source>
</evidence>
<gene>
    <name evidence="3" type="ORF">VT50_0205550</name>
</gene>
<dbReference type="Gene3D" id="3.40.50.12780">
    <property type="entry name" value="N-terminal domain of ligase-like"/>
    <property type="match status" value="1"/>
</dbReference>
<dbReference type="InterPro" id="IPR045851">
    <property type="entry name" value="AMP-bd_C_sf"/>
</dbReference>
<dbReference type="PROSITE" id="PS00433">
    <property type="entry name" value="PHOSPHOFRUCTOKINASE"/>
    <property type="match status" value="1"/>
</dbReference>
<dbReference type="OrthoDB" id="2472181at2"/>
<dbReference type="Pfam" id="PF13193">
    <property type="entry name" value="AMP-binding_C"/>
    <property type="match status" value="1"/>
</dbReference>
<dbReference type="Proteomes" id="UP000033615">
    <property type="component" value="Unassembled WGS sequence"/>
</dbReference>
<name>A0A1V4DB49_9ACTN</name>
<dbReference type="Gene3D" id="3.30.300.30">
    <property type="match status" value="1"/>
</dbReference>
<dbReference type="InterPro" id="IPR015912">
    <property type="entry name" value="Phosphofructokinase_CS"/>
</dbReference>
<dbReference type="InterPro" id="IPR010071">
    <property type="entry name" value="AA_adenyl_dom"/>
</dbReference>
<reference evidence="3" key="1">
    <citation type="submission" date="2016-12" db="EMBL/GenBank/DDBJ databases">
        <title>Genome sequence of Streptomyces antioxidans MUSC 164.</title>
        <authorList>
            <person name="Lee L.-H."/>
            <person name="Ser H.-L."/>
        </authorList>
    </citation>
    <scope>NUCLEOTIDE SEQUENCE [LARGE SCALE GENOMIC DNA]</scope>
    <source>
        <strain evidence="3">MUSC 164</strain>
    </source>
</reference>
<dbReference type="GO" id="GO:0031177">
    <property type="term" value="F:phosphopantetheine binding"/>
    <property type="evidence" value="ECO:0007669"/>
    <property type="project" value="TreeGrafter"/>
</dbReference>
<dbReference type="GO" id="GO:0005737">
    <property type="term" value="C:cytoplasm"/>
    <property type="evidence" value="ECO:0007669"/>
    <property type="project" value="TreeGrafter"/>
</dbReference>
<dbReference type="InterPro" id="IPR000873">
    <property type="entry name" value="AMP-dep_synth/lig_dom"/>
</dbReference>
<dbReference type="EMBL" id="LAKD02000006">
    <property type="protein sequence ID" value="OPF83176.1"/>
    <property type="molecule type" value="Genomic_DNA"/>
</dbReference>
<protein>
    <recommendedName>
        <fullName evidence="5">D-alanine--poly(Phosphoribitol) ligase</fullName>
    </recommendedName>
</protein>
<dbReference type="GO" id="GO:0043041">
    <property type="term" value="P:amino acid activation for nonribosomal peptide biosynthetic process"/>
    <property type="evidence" value="ECO:0007669"/>
    <property type="project" value="TreeGrafter"/>
</dbReference>
<dbReference type="GO" id="GO:0044550">
    <property type="term" value="P:secondary metabolite biosynthetic process"/>
    <property type="evidence" value="ECO:0007669"/>
    <property type="project" value="TreeGrafter"/>
</dbReference>
<sequence length="535" mass="56829">MTRLEGLVSAQATRTPEADAVVFGPVRLTYRELDERSGQLAHALRSGGLRPDDRVCVLAPKGPDAVVYLLGVLKAGGVCVPLDTASPADRLVSIVNRTGPCRILADRQRTPLATEVSAATAPGAVVGLCLPEGDPTDPLPTGHFPTVTAADVVSAPTTAPEPVSGASGVAYVLFTSGSAGEPKGVPLTHDAIVHFVTWANEHFGLGSDDRVSCHLQLHFDGSLWDVYGPLSCGAELHLVPPEASLLPTTLAQFIRDARLTQWLSVPSVLSAMARHEVVEKDDFPQLRRVLWGGEVFPPTDVEYWMRRLPHVTFTGFYGTTETTIASSFHTLTEPPDEALPVGRAIPGEWLEPVDDQLRPVAPGEVGEMVIGGAGVSPGYWRDPERTAASFIELPPGSGRRAYRTGDLGSRDADGLLRFHGRADRQVKVNGYRVELDEVMTELHSLPEIAAAAVVAAPSRTGTPLICAAYTLAAGISLTTAQVKARLGSKVPGYMLPTRWLALETLPVNANGKTDLRALQRRFTAEEAVPGGGGGA</sequence>
<feature type="domain" description="AMP-binding enzyme C-terminal" evidence="2">
    <location>
        <begin position="442"/>
        <end position="512"/>
    </location>
</feature>
<keyword evidence="4" id="KW-1185">Reference proteome</keyword>
<dbReference type="Pfam" id="PF00501">
    <property type="entry name" value="AMP-binding"/>
    <property type="match status" value="1"/>
</dbReference>
<dbReference type="RefSeq" id="WP_046088719.1">
    <property type="nucleotide sequence ID" value="NZ_LAKD02000006.1"/>
</dbReference>
<comment type="caution">
    <text evidence="3">The sequence shown here is derived from an EMBL/GenBank/DDBJ whole genome shotgun (WGS) entry which is preliminary data.</text>
</comment>
<dbReference type="InterPro" id="IPR025110">
    <property type="entry name" value="AMP-bd_C"/>
</dbReference>
<dbReference type="CDD" id="cd05930">
    <property type="entry name" value="A_NRPS"/>
    <property type="match status" value="1"/>
</dbReference>
<dbReference type="InterPro" id="IPR042099">
    <property type="entry name" value="ANL_N_sf"/>
</dbReference>
<organism evidence="3 4">
    <name type="scientific">Streptomyces antioxidans</name>
    <dbReference type="NCBI Taxonomy" id="1507734"/>
    <lineage>
        <taxon>Bacteria</taxon>
        <taxon>Bacillati</taxon>
        <taxon>Actinomycetota</taxon>
        <taxon>Actinomycetes</taxon>
        <taxon>Kitasatosporales</taxon>
        <taxon>Streptomycetaceae</taxon>
        <taxon>Streptomyces</taxon>
    </lineage>
</organism>
<feature type="domain" description="AMP-dependent synthetase/ligase" evidence="1">
    <location>
        <begin position="10"/>
        <end position="380"/>
    </location>
</feature>
<dbReference type="PANTHER" id="PTHR45527">
    <property type="entry name" value="NONRIBOSOMAL PEPTIDE SYNTHETASE"/>
    <property type="match status" value="1"/>
</dbReference>
<dbReference type="GO" id="GO:0003872">
    <property type="term" value="F:6-phosphofructokinase activity"/>
    <property type="evidence" value="ECO:0007669"/>
    <property type="project" value="InterPro"/>
</dbReference>
<accession>A0A1V4DB49</accession>
<evidence type="ECO:0000259" key="1">
    <source>
        <dbReference type="Pfam" id="PF00501"/>
    </source>
</evidence>
<proteinExistence type="predicted"/>
<dbReference type="PANTHER" id="PTHR45527:SF1">
    <property type="entry name" value="FATTY ACID SYNTHASE"/>
    <property type="match status" value="1"/>
</dbReference>